<reference evidence="1" key="1">
    <citation type="submission" date="2022-11" db="EMBL/GenBank/DDBJ databases">
        <title>Draft genome sequence of Sellimonas catena strain 18CBH55.</title>
        <authorList>
            <person name="Hisatomi A."/>
            <person name="Ohkuma M."/>
            <person name="Sakamoto M."/>
        </authorList>
    </citation>
    <scope>NUCLEOTIDE SEQUENCE</scope>
    <source>
        <strain evidence="1">18CBH55</strain>
    </source>
</reference>
<dbReference type="Proteomes" id="UP001145094">
    <property type="component" value="Unassembled WGS sequence"/>
</dbReference>
<sequence length="130" mass="15293">MKMKNKQILAIYNNIWPIKQKQLPVKIGFAINKNLAAMDDAAKAYEEERMKILNRYGEKDENGLKKLEDGKEYLLKDKKAYKEAMDELWEIEADIPIHTVMMDDVEKCDSEKFDALTPFELEVLEFMIEE</sequence>
<reference evidence="1" key="2">
    <citation type="submission" date="2022-11" db="EMBL/GenBank/DDBJ databases">
        <title>Draft genome sequence of Sellimonas catena strain 18CBH55.</title>
        <authorList>
            <person name="Atsushi H."/>
            <person name="Moriya O."/>
            <person name="Mitsuo S."/>
        </authorList>
    </citation>
    <scope>NUCLEOTIDE SEQUENCE</scope>
    <source>
        <strain evidence="1">18CBH55</strain>
    </source>
</reference>
<name>A0A9W6FI18_9FIRM</name>
<dbReference type="AlphaFoldDB" id="A0A9W6FI18"/>
<dbReference type="EMBL" id="BSCH01000011">
    <property type="protein sequence ID" value="GLG90398.1"/>
    <property type="molecule type" value="Genomic_DNA"/>
</dbReference>
<dbReference type="RefSeq" id="WP_281845251.1">
    <property type="nucleotide sequence ID" value="NZ_BSCH01000011.1"/>
</dbReference>
<proteinExistence type="predicted"/>
<organism evidence="1 2">
    <name type="scientific">Sellimonas catena</name>
    <dbReference type="NCBI Taxonomy" id="2994035"/>
    <lineage>
        <taxon>Bacteria</taxon>
        <taxon>Bacillati</taxon>
        <taxon>Bacillota</taxon>
        <taxon>Clostridia</taxon>
        <taxon>Lachnospirales</taxon>
        <taxon>Lachnospiraceae</taxon>
        <taxon>Sellimonas</taxon>
    </lineage>
</organism>
<reference evidence="1" key="3">
    <citation type="journal article" date="2023" name="Int. J. Syst. Evol. Microbiol.">
        <title>Sellimonas catena sp. nov., isolated from human faeces.</title>
        <authorList>
            <person name="Hisatomi A."/>
            <person name="Ohkuma M."/>
            <person name="Sakamoto M."/>
        </authorList>
    </citation>
    <scope>NUCLEOTIDE SEQUENCE</scope>
    <source>
        <strain evidence="1">18CBH55</strain>
    </source>
</reference>
<evidence type="ECO:0000313" key="1">
    <source>
        <dbReference type="EMBL" id="GLG90398.1"/>
    </source>
</evidence>
<gene>
    <name evidence="1" type="ORF">Selli2_18250</name>
</gene>
<accession>A0A9W6FI18</accession>
<comment type="caution">
    <text evidence="1">The sequence shown here is derived from an EMBL/GenBank/DDBJ whole genome shotgun (WGS) entry which is preliminary data.</text>
</comment>
<evidence type="ECO:0000313" key="2">
    <source>
        <dbReference type="Proteomes" id="UP001145094"/>
    </source>
</evidence>
<protein>
    <submittedName>
        <fullName evidence="1">Uncharacterized protein</fullName>
    </submittedName>
</protein>